<dbReference type="AlphaFoldDB" id="A0AAD9C5S7"/>
<sequence>MPFQPQYNHPENAKKYDHIFGGIANRAQIRIGDTLENNGNSNPRRTVISRIPPGFTESFQCNGMDGRYVNIVIPGKTDTWP</sequence>
<name>A0AAD9C5S7_DISEL</name>
<reference evidence="1" key="1">
    <citation type="submission" date="2023-04" db="EMBL/GenBank/DDBJ databases">
        <title>Chromosome-level genome of Chaenocephalus aceratus.</title>
        <authorList>
            <person name="Park H."/>
        </authorList>
    </citation>
    <scope>NUCLEOTIDE SEQUENCE</scope>
    <source>
        <strain evidence="1">DE</strain>
        <tissue evidence="1">Muscle</tissue>
    </source>
</reference>
<dbReference type="Proteomes" id="UP001228049">
    <property type="component" value="Unassembled WGS sequence"/>
</dbReference>
<keyword evidence="2" id="KW-1185">Reference proteome</keyword>
<organism evidence="1 2">
    <name type="scientific">Dissostichus eleginoides</name>
    <name type="common">Patagonian toothfish</name>
    <name type="synonym">Dissostichus amissus</name>
    <dbReference type="NCBI Taxonomy" id="100907"/>
    <lineage>
        <taxon>Eukaryota</taxon>
        <taxon>Metazoa</taxon>
        <taxon>Chordata</taxon>
        <taxon>Craniata</taxon>
        <taxon>Vertebrata</taxon>
        <taxon>Euteleostomi</taxon>
        <taxon>Actinopterygii</taxon>
        <taxon>Neopterygii</taxon>
        <taxon>Teleostei</taxon>
        <taxon>Neoteleostei</taxon>
        <taxon>Acanthomorphata</taxon>
        <taxon>Eupercaria</taxon>
        <taxon>Perciformes</taxon>
        <taxon>Notothenioidei</taxon>
        <taxon>Nototheniidae</taxon>
        <taxon>Dissostichus</taxon>
    </lineage>
</organism>
<dbReference type="EMBL" id="JASDAP010000010">
    <property type="protein sequence ID" value="KAK1895363.1"/>
    <property type="molecule type" value="Genomic_DNA"/>
</dbReference>
<dbReference type="InterPro" id="IPR008979">
    <property type="entry name" value="Galactose-bd-like_sf"/>
</dbReference>
<dbReference type="Gene3D" id="2.60.120.260">
    <property type="entry name" value="Galactose-binding domain-like"/>
    <property type="match status" value="1"/>
</dbReference>
<gene>
    <name evidence="1" type="ORF">KUDE01_020814</name>
</gene>
<evidence type="ECO:0000313" key="1">
    <source>
        <dbReference type="EMBL" id="KAK1895363.1"/>
    </source>
</evidence>
<proteinExistence type="predicted"/>
<evidence type="ECO:0000313" key="2">
    <source>
        <dbReference type="Proteomes" id="UP001228049"/>
    </source>
</evidence>
<accession>A0AAD9C5S7</accession>
<protein>
    <submittedName>
        <fullName evidence="1">Fucolectin-4</fullName>
    </submittedName>
</protein>
<dbReference type="SUPFAM" id="SSF49785">
    <property type="entry name" value="Galactose-binding domain-like"/>
    <property type="match status" value="1"/>
</dbReference>
<comment type="caution">
    <text evidence="1">The sequence shown here is derived from an EMBL/GenBank/DDBJ whole genome shotgun (WGS) entry which is preliminary data.</text>
</comment>